<dbReference type="AlphaFoldDB" id="A0A0P0D187"/>
<dbReference type="EMBL" id="CP012643">
    <property type="protein sequence ID" value="ALJ00572.1"/>
    <property type="molecule type" value="Genomic_DNA"/>
</dbReference>
<evidence type="ECO:0000313" key="2">
    <source>
        <dbReference type="Proteomes" id="UP000061382"/>
    </source>
</evidence>
<dbReference type="PATRIC" id="fig|512763.3.peg.4035"/>
<sequence length="64" mass="7244">MYVLITSSVFFLSPPPFLLIKLQLQITLICKNNATKILLSLGIILFKNFFILFNTPTEGTILVQ</sequence>
<accession>A0A0P0D187</accession>
<dbReference type="STRING" id="512763.DC20_18350"/>
<dbReference type="KEGG" id="rti:DC20_18350"/>
<keyword evidence="2" id="KW-1185">Reference proteome</keyword>
<gene>
    <name evidence="1" type="ORF">DC20_18350</name>
</gene>
<organism evidence="1 2">
    <name type="scientific">Rufibacter tibetensis</name>
    <dbReference type="NCBI Taxonomy" id="512763"/>
    <lineage>
        <taxon>Bacteria</taxon>
        <taxon>Pseudomonadati</taxon>
        <taxon>Bacteroidota</taxon>
        <taxon>Cytophagia</taxon>
        <taxon>Cytophagales</taxon>
        <taxon>Hymenobacteraceae</taxon>
        <taxon>Rufibacter</taxon>
    </lineage>
</organism>
<dbReference type="Proteomes" id="UP000061382">
    <property type="component" value="Chromosome"/>
</dbReference>
<protein>
    <submittedName>
        <fullName evidence="1">Uncharacterized protein</fullName>
    </submittedName>
</protein>
<proteinExistence type="predicted"/>
<name>A0A0P0D187_9BACT</name>
<evidence type="ECO:0000313" key="1">
    <source>
        <dbReference type="EMBL" id="ALJ00572.1"/>
    </source>
</evidence>
<reference evidence="1 2" key="1">
    <citation type="submission" date="2015-08" db="EMBL/GenBank/DDBJ databases">
        <title>Complete genome sequence of Rufibacter tibetensis strain 1351t, a radiation-resistant bacterium from tibet plateau.</title>
        <authorList>
            <person name="Dai J."/>
        </authorList>
    </citation>
    <scope>NUCLEOTIDE SEQUENCE [LARGE SCALE GENOMIC DNA]</scope>
    <source>
        <strain evidence="1 2">1351</strain>
    </source>
</reference>